<dbReference type="InterPro" id="IPR008928">
    <property type="entry name" value="6-hairpin_glycosidase_sf"/>
</dbReference>
<dbReference type="InterPro" id="IPR012341">
    <property type="entry name" value="6hp_glycosidase-like_sf"/>
</dbReference>
<dbReference type="InterPro" id="IPR049053">
    <property type="entry name" value="AFCA-like_C"/>
</dbReference>
<dbReference type="InterPro" id="IPR013780">
    <property type="entry name" value="Glyco_hydro_b"/>
</dbReference>
<dbReference type="AlphaFoldDB" id="A0A928V4V5"/>
<protein>
    <submittedName>
        <fullName evidence="4">Glycoside hydrolase family 95 protein</fullName>
    </submittedName>
</protein>
<evidence type="ECO:0000259" key="2">
    <source>
        <dbReference type="Pfam" id="PF21307"/>
    </source>
</evidence>
<dbReference type="InterPro" id="IPR027414">
    <property type="entry name" value="GH95_N_dom"/>
</dbReference>
<accession>A0A928V4V5</accession>
<keyword evidence="5" id="KW-1185">Reference proteome</keyword>
<sequence length="807" mass="90146">MREGSTRLSRQFNTRRHFKAFTFLLCSIWITPYAIAEDNQALTIRFDAPASDWEREGLPIGNGAMGAVVIGELQRDILQFNEKTLWTGGPGAKGGYDFGLPDKPQVKALKKVQQHFEKESALSPDDAAAALGRKITGYGDYQSFGHLEFDFKAPKDATDYRRELDLNNAMVRVSYSDEGVRYTREYFASYPDQLIAVRLSADQPGKITVSTGVGVHDNRTIKQTFDQYGLVINGELNDNGLQYQTRVAVRHQGGDIRRDESDHRIHISNADEVVLMLTAGTNYRQAYPQYRGEHPDAVLASRIKAVATLDWQKLLARHQQDYHGLFNRVALNIGQQMPDVATPVLLANYPANNSAAANRALEALYFQFGRYLLIASSRAGSLPANLQGVWNHSATPPWNADYHVNINLQMNYWLADVTNLSETNVPLFDFIDSLIEPGQVSAKKLVGAKGWTLFLNTNIWGFTGVIQWPTAFWQPEAGAWLAQHYWDHYRFTGDEAFLKNRAWPAIKGAAEFWLDALVKDKRDGLLVVSPSYSPEHGDFTVASAMSQQIVFDVLRNARDAASIVGDKSFANKANSTLEKLDPGLRIGSWGQLQEWKEDLDDPENKHRHISHLFALHPGNQINIATEPQYLEAAKVSLNARGDGGTGWAQAWKINMWARLHDGNRAHKVLSEQLQQSTLPNLWDNHPPFQIDGNFGATAGIAEMLLQSHNQELHILPALPASWPQGSVQGLKARGNLTIDLAWQENRLQHMTMVAGSSGKLQLRLASPGDYTLSEVEGGKKITLNNHNNVLEFNAEQGKSYRLTANKD</sequence>
<dbReference type="RefSeq" id="WP_193908333.1">
    <property type="nucleotide sequence ID" value="NZ_PRDL01000001.1"/>
</dbReference>
<evidence type="ECO:0000259" key="3">
    <source>
        <dbReference type="Pfam" id="PF22124"/>
    </source>
</evidence>
<name>A0A928V4V5_9GAMM</name>
<dbReference type="GO" id="GO:0005975">
    <property type="term" value="P:carbohydrate metabolic process"/>
    <property type="evidence" value="ECO:0007669"/>
    <property type="project" value="InterPro"/>
</dbReference>
<evidence type="ECO:0000313" key="5">
    <source>
        <dbReference type="Proteomes" id="UP000652567"/>
    </source>
</evidence>
<gene>
    <name evidence="4" type="ORF">C4F51_06820</name>
</gene>
<dbReference type="InterPro" id="IPR054363">
    <property type="entry name" value="GH95_cat"/>
</dbReference>
<dbReference type="Gene3D" id="1.50.10.10">
    <property type="match status" value="1"/>
</dbReference>
<dbReference type="PANTHER" id="PTHR31084:SF0">
    <property type="entry name" value="ALPHA-L-FUCOSIDASE 2"/>
    <property type="match status" value="1"/>
</dbReference>
<dbReference type="SUPFAM" id="SSF48208">
    <property type="entry name" value="Six-hairpin glycosidases"/>
    <property type="match status" value="1"/>
</dbReference>
<evidence type="ECO:0000259" key="1">
    <source>
        <dbReference type="Pfam" id="PF14498"/>
    </source>
</evidence>
<feature type="domain" description="Alpha fucosidase A-like C-terminal" evidence="2">
    <location>
        <begin position="706"/>
        <end position="802"/>
    </location>
</feature>
<keyword evidence="4" id="KW-0378">Hydrolase</keyword>
<dbReference type="Proteomes" id="UP000652567">
    <property type="component" value="Unassembled WGS sequence"/>
</dbReference>
<feature type="domain" description="Glycosyl hydrolase family 95 catalytic" evidence="3">
    <location>
        <begin position="311"/>
        <end position="704"/>
    </location>
</feature>
<dbReference type="Pfam" id="PF22124">
    <property type="entry name" value="Glyco_hydro_95_cat"/>
    <property type="match status" value="1"/>
</dbReference>
<feature type="domain" description="Glycosyl hydrolase family 95 N-terminal" evidence="1">
    <location>
        <begin position="44"/>
        <end position="285"/>
    </location>
</feature>
<dbReference type="EMBL" id="PRDL01000001">
    <property type="protein sequence ID" value="MBE8716901.1"/>
    <property type="molecule type" value="Genomic_DNA"/>
</dbReference>
<dbReference type="PIRSF" id="PIRSF007663">
    <property type="entry name" value="UCP007663"/>
    <property type="match status" value="1"/>
</dbReference>
<dbReference type="Gene3D" id="2.60.40.1180">
    <property type="entry name" value="Golgi alpha-mannosidase II"/>
    <property type="match status" value="1"/>
</dbReference>
<dbReference type="Gene3D" id="2.70.98.50">
    <property type="entry name" value="putative glycoside hydrolase family protein from bacillus halodurans"/>
    <property type="match status" value="1"/>
</dbReference>
<proteinExistence type="predicted"/>
<dbReference type="Pfam" id="PF14498">
    <property type="entry name" value="Glyco_hyd_65N_2"/>
    <property type="match status" value="1"/>
</dbReference>
<evidence type="ECO:0000313" key="4">
    <source>
        <dbReference type="EMBL" id="MBE8716901.1"/>
    </source>
</evidence>
<reference evidence="4" key="1">
    <citation type="submission" date="2018-07" db="EMBL/GenBank/DDBJ databases">
        <title>Genome assembly of strain Ka43.</title>
        <authorList>
            <person name="Kukolya J."/>
            <person name="Nagy I."/>
            <person name="Horvath B."/>
            <person name="Toth A."/>
        </authorList>
    </citation>
    <scope>NUCLEOTIDE SEQUENCE</scope>
    <source>
        <strain evidence="4">KB43</strain>
    </source>
</reference>
<organism evidence="4 5">
    <name type="scientific">Cellvibrio polysaccharolyticus</name>
    <dbReference type="NCBI Taxonomy" id="2082724"/>
    <lineage>
        <taxon>Bacteria</taxon>
        <taxon>Pseudomonadati</taxon>
        <taxon>Pseudomonadota</taxon>
        <taxon>Gammaproteobacteria</taxon>
        <taxon>Cellvibrionales</taxon>
        <taxon>Cellvibrionaceae</taxon>
        <taxon>Cellvibrio</taxon>
    </lineage>
</organism>
<dbReference type="PANTHER" id="PTHR31084">
    <property type="entry name" value="ALPHA-L-FUCOSIDASE 2"/>
    <property type="match status" value="1"/>
</dbReference>
<dbReference type="Pfam" id="PF21307">
    <property type="entry name" value="Glyco_hydro_95_C"/>
    <property type="match status" value="1"/>
</dbReference>
<comment type="caution">
    <text evidence="4">The sequence shown here is derived from an EMBL/GenBank/DDBJ whole genome shotgun (WGS) entry which is preliminary data.</text>
</comment>
<dbReference type="InterPro" id="IPR016518">
    <property type="entry name" value="Alpha-L-fucosidase"/>
</dbReference>
<dbReference type="GO" id="GO:0004560">
    <property type="term" value="F:alpha-L-fucosidase activity"/>
    <property type="evidence" value="ECO:0007669"/>
    <property type="project" value="InterPro"/>
</dbReference>